<dbReference type="InterPro" id="IPR002925">
    <property type="entry name" value="Dienelactn_hydro"/>
</dbReference>
<evidence type="ECO:0000313" key="2">
    <source>
        <dbReference type="EMBL" id="NOU63905.1"/>
    </source>
</evidence>
<protein>
    <recommendedName>
        <fullName evidence="1">Dienelactone hydrolase domain-containing protein</fullName>
    </recommendedName>
</protein>
<feature type="domain" description="Dienelactone hydrolase" evidence="1">
    <location>
        <begin position="148"/>
        <end position="249"/>
    </location>
</feature>
<dbReference type="InterPro" id="IPR050261">
    <property type="entry name" value="FrsA_esterase"/>
</dbReference>
<keyword evidence="3" id="KW-1185">Reference proteome</keyword>
<dbReference type="PANTHER" id="PTHR22946">
    <property type="entry name" value="DIENELACTONE HYDROLASE DOMAIN-CONTAINING PROTEIN-RELATED"/>
    <property type="match status" value="1"/>
</dbReference>
<organism evidence="2 3">
    <name type="scientific">Paenibacillus plantarum</name>
    <dbReference type="NCBI Taxonomy" id="2654975"/>
    <lineage>
        <taxon>Bacteria</taxon>
        <taxon>Bacillati</taxon>
        <taxon>Bacillota</taxon>
        <taxon>Bacilli</taxon>
        <taxon>Bacillales</taxon>
        <taxon>Paenibacillaceae</taxon>
        <taxon>Paenibacillus</taxon>
    </lineage>
</organism>
<evidence type="ECO:0000313" key="3">
    <source>
        <dbReference type="Proteomes" id="UP000653578"/>
    </source>
</evidence>
<dbReference type="Pfam" id="PF01738">
    <property type="entry name" value="DLH"/>
    <property type="match status" value="1"/>
</dbReference>
<evidence type="ECO:0000259" key="1">
    <source>
        <dbReference type="Pfam" id="PF01738"/>
    </source>
</evidence>
<gene>
    <name evidence="2" type="ORF">GC096_07690</name>
</gene>
<dbReference type="SUPFAM" id="SSF53474">
    <property type="entry name" value="alpha/beta-Hydrolases"/>
    <property type="match status" value="1"/>
</dbReference>
<dbReference type="InterPro" id="IPR029058">
    <property type="entry name" value="AB_hydrolase_fold"/>
</dbReference>
<proteinExistence type="predicted"/>
<comment type="caution">
    <text evidence="2">The sequence shown here is derived from an EMBL/GenBank/DDBJ whole genome shotgun (WGS) entry which is preliminary data.</text>
</comment>
<dbReference type="Proteomes" id="UP000653578">
    <property type="component" value="Unassembled WGS sequence"/>
</dbReference>
<sequence>MRSFYREPEDKGNHHRMQQYTELTAWITRLQHQSGVRRKSYFTPDYTDCESYSSSMEHYRKEFAAMLGLPVLTSSHEETANEPQEEATYELIGEDELGDIFRVTIPVREGLHAYGILMRPTGNGPFPLVISQHGGQGTPEMTAGFFDSDNYNEMTRRIVQRGVAVFAPQLLLWETGRFGPVFDRKQIDVQLKKLGSSITALELFKIQRSLDHLLERPDIDAKRVGMVGLSYGGFYTLCATALDTRIGVAVSSCFVNDRFTHGRSDWTWHNSGNKFLDAEVCGLICPRPLYIEGGSRDELFAVQGFVEESARAQIHYDRLGISNRFQAIVFDGAHEFNPQDEPLDFLMKYL</sequence>
<name>A0ABX1X7C8_9BACL</name>
<reference evidence="2 3" key="1">
    <citation type="submission" date="2019-10" db="EMBL/GenBank/DDBJ databases">
        <title>Description of Paenibacillus humi sp. nov.</title>
        <authorList>
            <person name="Carlier A."/>
            <person name="Qi S."/>
        </authorList>
    </citation>
    <scope>NUCLEOTIDE SEQUENCE [LARGE SCALE GENOMIC DNA]</scope>
    <source>
        <strain evidence="2 3">LMG 31461</strain>
    </source>
</reference>
<dbReference type="RefSeq" id="WP_171629649.1">
    <property type="nucleotide sequence ID" value="NZ_WHNY01000026.1"/>
</dbReference>
<dbReference type="EMBL" id="WHNY01000026">
    <property type="protein sequence ID" value="NOU63905.1"/>
    <property type="molecule type" value="Genomic_DNA"/>
</dbReference>
<accession>A0ABX1X7C8</accession>
<dbReference type="Gene3D" id="3.40.50.1820">
    <property type="entry name" value="alpha/beta hydrolase"/>
    <property type="match status" value="1"/>
</dbReference>